<dbReference type="PROSITE" id="PS51819">
    <property type="entry name" value="VOC"/>
    <property type="match status" value="1"/>
</dbReference>
<dbReference type="InterPro" id="IPR029068">
    <property type="entry name" value="Glyas_Bleomycin-R_OHBP_Dase"/>
</dbReference>
<proteinExistence type="predicted"/>
<evidence type="ECO:0000313" key="2">
    <source>
        <dbReference type="EMBL" id="EQD60211.1"/>
    </source>
</evidence>
<dbReference type="InterPro" id="IPR037523">
    <property type="entry name" value="VOC_core"/>
</dbReference>
<protein>
    <submittedName>
        <fullName evidence="2">Glyoxalase/bleomycin resistance protein/dioxygenase</fullName>
        <ecNumber evidence="2">4.4.1.5</ecNumber>
    </submittedName>
</protein>
<evidence type="ECO:0000259" key="1">
    <source>
        <dbReference type="PROSITE" id="PS51819"/>
    </source>
</evidence>
<dbReference type="SUPFAM" id="SSF54593">
    <property type="entry name" value="Glyoxalase/Bleomycin resistance protein/Dihydroxybiphenyl dioxygenase"/>
    <property type="match status" value="1"/>
</dbReference>
<keyword evidence="2" id="KW-0223">Dioxygenase</keyword>
<dbReference type="Gene3D" id="3.10.180.10">
    <property type="entry name" value="2,3-Dihydroxybiphenyl 1,2-Dioxygenase, domain 1"/>
    <property type="match status" value="1"/>
</dbReference>
<dbReference type="EMBL" id="AUZX01007271">
    <property type="protein sequence ID" value="EQD60211.1"/>
    <property type="molecule type" value="Genomic_DNA"/>
</dbReference>
<reference evidence="2" key="1">
    <citation type="submission" date="2013-08" db="EMBL/GenBank/DDBJ databases">
        <authorList>
            <person name="Mendez C."/>
            <person name="Richter M."/>
            <person name="Ferrer M."/>
            <person name="Sanchez J."/>
        </authorList>
    </citation>
    <scope>NUCLEOTIDE SEQUENCE</scope>
</reference>
<dbReference type="InterPro" id="IPR050383">
    <property type="entry name" value="GlyoxalaseI/FosfomycinResist"/>
</dbReference>
<comment type="caution">
    <text evidence="2">The sequence shown here is derived from an EMBL/GenBank/DDBJ whole genome shotgun (WGS) entry which is preliminary data.</text>
</comment>
<accession>T1AI88</accession>
<sequence>MVNAPFAIRGIDHVVLRAREPERLVAFYRDVLGCPVEREQPHIGLTQLRAGLCLIDVVAQSALAGAPDDVSGVHRNLDHLCLIIEPFDTDGLAAYLRGQGVPVGNVALRYGAEGEGPSLYLQDPEGNGIELKAPVGARKRG</sequence>
<reference evidence="2" key="2">
    <citation type="journal article" date="2014" name="ISME J.">
        <title>Microbial stratification in low pH oxic and suboxic macroscopic growths along an acid mine drainage.</title>
        <authorList>
            <person name="Mendez-Garcia C."/>
            <person name="Mesa V."/>
            <person name="Sprenger R.R."/>
            <person name="Richter M."/>
            <person name="Diez M.S."/>
            <person name="Solano J."/>
            <person name="Bargiela R."/>
            <person name="Golyshina O.V."/>
            <person name="Manteca A."/>
            <person name="Ramos J.L."/>
            <person name="Gallego J.R."/>
            <person name="Llorente I."/>
            <person name="Martins Dos Santos V.A."/>
            <person name="Jensen O.N."/>
            <person name="Pelaez A.I."/>
            <person name="Sanchez J."/>
            <person name="Ferrer M."/>
        </authorList>
    </citation>
    <scope>NUCLEOTIDE SEQUENCE</scope>
</reference>
<dbReference type="EC" id="4.4.1.5" evidence="2"/>
<keyword evidence="2" id="KW-0560">Oxidoreductase</keyword>
<organism evidence="2">
    <name type="scientific">mine drainage metagenome</name>
    <dbReference type="NCBI Taxonomy" id="410659"/>
    <lineage>
        <taxon>unclassified sequences</taxon>
        <taxon>metagenomes</taxon>
        <taxon>ecological metagenomes</taxon>
    </lineage>
</organism>
<keyword evidence="2" id="KW-0456">Lyase</keyword>
<feature type="domain" description="VOC" evidence="1">
    <location>
        <begin position="10"/>
        <end position="134"/>
    </location>
</feature>
<dbReference type="InterPro" id="IPR004360">
    <property type="entry name" value="Glyas_Fos-R_dOase_dom"/>
</dbReference>
<dbReference type="Pfam" id="PF00903">
    <property type="entry name" value="Glyoxalase"/>
    <property type="match status" value="1"/>
</dbReference>
<dbReference type="PANTHER" id="PTHR21366">
    <property type="entry name" value="GLYOXALASE FAMILY PROTEIN"/>
    <property type="match status" value="1"/>
</dbReference>
<name>T1AI88_9ZZZZ</name>
<dbReference type="GO" id="GO:0051213">
    <property type="term" value="F:dioxygenase activity"/>
    <property type="evidence" value="ECO:0007669"/>
    <property type="project" value="UniProtKB-KW"/>
</dbReference>
<dbReference type="PANTHER" id="PTHR21366:SF14">
    <property type="entry name" value="GLYOXALASE DOMAIN-CONTAINING PROTEIN 5"/>
    <property type="match status" value="1"/>
</dbReference>
<dbReference type="GO" id="GO:0004462">
    <property type="term" value="F:lactoylglutathione lyase activity"/>
    <property type="evidence" value="ECO:0007669"/>
    <property type="project" value="UniProtKB-EC"/>
</dbReference>
<gene>
    <name evidence="2" type="ORF">B1A_10213</name>
</gene>
<dbReference type="AlphaFoldDB" id="T1AI88"/>